<evidence type="ECO:0000256" key="1">
    <source>
        <dbReference type="ARBA" id="ARBA00022553"/>
    </source>
</evidence>
<dbReference type="OrthoDB" id="468357at2"/>
<dbReference type="PANTHER" id="PTHR44591:SF22">
    <property type="entry name" value="CHEY SUBFAMILY"/>
    <property type="match status" value="1"/>
</dbReference>
<organism evidence="4 5">
    <name type="scientific">Merismopedia glauca CCAP 1448/3</name>
    <dbReference type="NCBI Taxonomy" id="1296344"/>
    <lineage>
        <taxon>Bacteria</taxon>
        <taxon>Bacillati</taxon>
        <taxon>Cyanobacteriota</taxon>
        <taxon>Cyanophyceae</taxon>
        <taxon>Synechococcales</taxon>
        <taxon>Merismopediaceae</taxon>
        <taxon>Merismopedia</taxon>
    </lineage>
</organism>
<dbReference type="Pfam" id="PF00072">
    <property type="entry name" value="Response_reg"/>
    <property type="match status" value="1"/>
</dbReference>
<dbReference type="GO" id="GO:0000160">
    <property type="term" value="P:phosphorelay signal transduction system"/>
    <property type="evidence" value="ECO:0007669"/>
    <property type="project" value="InterPro"/>
</dbReference>
<evidence type="ECO:0000256" key="2">
    <source>
        <dbReference type="PROSITE-ProRule" id="PRU00169"/>
    </source>
</evidence>
<gene>
    <name evidence="4" type="ORF">C7B64_23055</name>
</gene>
<name>A0A2T1BX07_9CYAN</name>
<dbReference type="Proteomes" id="UP000238762">
    <property type="component" value="Unassembled WGS sequence"/>
</dbReference>
<evidence type="ECO:0000313" key="4">
    <source>
        <dbReference type="EMBL" id="PSB00522.1"/>
    </source>
</evidence>
<dbReference type="InterPro" id="IPR050595">
    <property type="entry name" value="Bact_response_regulator"/>
</dbReference>
<proteinExistence type="predicted"/>
<keyword evidence="1 2" id="KW-0597">Phosphoprotein</keyword>
<dbReference type="SMART" id="SM00448">
    <property type="entry name" value="REC"/>
    <property type="match status" value="1"/>
</dbReference>
<protein>
    <submittedName>
        <fullName evidence="4">Two-component system response regulator</fullName>
    </submittedName>
</protein>
<comment type="caution">
    <text evidence="4">The sequence shown here is derived from an EMBL/GenBank/DDBJ whole genome shotgun (WGS) entry which is preliminary data.</text>
</comment>
<feature type="modified residue" description="4-aspartylphosphate" evidence="2">
    <location>
        <position position="56"/>
    </location>
</feature>
<dbReference type="InterPro" id="IPR001789">
    <property type="entry name" value="Sig_transdc_resp-reg_receiver"/>
</dbReference>
<dbReference type="EMBL" id="PVWJ01000196">
    <property type="protein sequence ID" value="PSB00522.1"/>
    <property type="molecule type" value="Genomic_DNA"/>
</dbReference>
<reference evidence="4 5" key="1">
    <citation type="submission" date="2018-02" db="EMBL/GenBank/DDBJ databases">
        <authorList>
            <person name="Cohen D.B."/>
            <person name="Kent A.D."/>
        </authorList>
    </citation>
    <scope>NUCLEOTIDE SEQUENCE [LARGE SCALE GENOMIC DNA]</scope>
    <source>
        <strain evidence="4 5">CCAP 1448/3</strain>
    </source>
</reference>
<reference evidence="4 5" key="2">
    <citation type="submission" date="2018-03" db="EMBL/GenBank/DDBJ databases">
        <title>The ancient ancestry and fast evolution of plastids.</title>
        <authorList>
            <person name="Moore K.R."/>
            <person name="Magnabosco C."/>
            <person name="Momper L."/>
            <person name="Gold D.A."/>
            <person name="Bosak T."/>
            <person name="Fournier G.P."/>
        </authorList>
    </citation>
    <scope>NUCLEOTIDE SEQUENCE [LARGE SCALE GENOMIC DNA]</scope>
    <source>
        <strain evidence="4 5">CCAP 1448/3</strain>
    </source>
</reference>
<evidence type="ECO:0000313" key="5">
    <source>
        <dbReference type="Proteomes" id="UP000238762"/>
    </source>
</evidence>
<dbReference type="PROSITE" id="PS50110">
    <property type="entry name" value="RESPONSE_REGULATORY"/>
    <property type="match status" value="1"/>
</dbReference>
<dbReference type="AlphaFoldDB" id="A0A2T1BX07"/>
<feature type="domain" description="Response regulatory" evidence="3">
    <location>
        <begin position="6"/>
        <end position="123"/>
    </location>
</feature>
<dbReference type="InterPro" id="IPR011006">
    <property type="entry name" value="CheY-like_superfamily"/>
</dbReference>
<dbReference type="SUPFAM" id="SSF52172">
    <property type="entry name" value="CheY-like"/>
    <property type="match status" value="1"/>
</dbReference>
<keyword evidence="5" id="KW-1185">Reference proteome</keyword>
<dbReference type="RefSeq" id="WP_106291805.1">
    <property type="nucleotide sequence ID" value="NZ_CAWNTC010000251.1"/>
</dbReference>
<accession>A0A2T1BX07</accession>
<dbReference type="PANTHER" id="PTHR44591">
    <property type="entry name" value="STRESS RESPONSE REGULATOR PROTEIN 1"/>
    <property type="match status" value="1"/>
</dbReference>
<dbReference type="Gene3D" id="3.40.50.2300">
    <property type="match status" value="1"/>
</dbReference>
<evidence type="ECO:0000259" key="3">
    <source>
        <dbReference type="PROSITE" id="PS50110"/>
    </source>
</evidence>
<sequence>MHTTKCILIVDDDDDIREVAQLSLEMLAPWQVLTAASGSEGLIVAQTQQPDAIILDYRLPDIDAVGVLTQLRANLDTAQIPVILLTAKDRFDNGDRFDTLGVKAILAKPFDPVNLASQIADVLKWELSD</sequence>